<keyword evidence="1" id="KW-0732">Signal</keyword>
<evidence type="ECO:0000313" key="3">
    <source>
        <dbReference type="Proteomes" id="UP001142810"/>
    </source>
</evidence>
<proteinExistence type="predicted"/>
<dbReference type="RefSeq" id="WP_265615647.1">
    <property type="nucleotide sequence ID" value="NZ_JAPFRD010000002.1"/>
</dbReference>
<name>A0ABT3P2G1_9ALTE</name>
<feature type="signal peptide" evidence="1">
    <location>
        <begin position="1"/>
        <end position="22"/>
    </location>
</feature>
<keyword evidence="3" id="KW-1185">Reference proteome</keyword>
<dbReference type="PROSITE" id="PS51257">
    <property type="entry name" value="PROKAR_LIPOPROTEIN"/>
    <property type="match status" value="1"/>
</dbReference>
<dbReference type="SUPFAM" id="SSF75011">
    <property type="entry name" value="3-carboxy-cis,cis-mucoante lactonizing enzyme"/>
    <property type="match status" value="1"/>
</dbReference>
<comment type="caution">
    <text evidence="2">The sequence shown here is derived from an EMBL/GenBank/DDBJ whole genome shotgun (WGS) entry which is preliminary data.</text>
</comment>
<evidence type="ECO:0000256" key="1">
    <source>
        <dbReference type="SAM" id="SignalP"/>
    </source>
</evidence>
<gene>
    <name evidence="2" type="ORF">OPS25_00310</name>
</gene>
<evidence type="ECO:0000313" key="2">
    <source>
        <dbReference type="EMBL" id="MCW8106942.1"/>
    </source>
</evidence>
<protein>
    <recommendedName>
        <fullName evidence="4">Methanethiol oxidase</fullName>
    </recommendedName>
</protein>
<organism evidence="2 3">
    <name type="scientific">Alteromonas aquimaris</name>
    <dbReference type="NCBI Taxonomy" id="2998417"/>
    <lineage>
        <taxon>Bacteria</taxon>
        <taxon>Pseudomonadati</taxon>
        <taxon>Pseudomonadota</taxon>
        <taxon>Gammaproteobacteria</taxon>
        <taxon>Alteromonadales</taxon>
        <taxon>Alteromonadaceae</taxon>
        <taxon>Alteromonas/Salinimonas group</taxon>
        <taxon>Alteromonas</taxon>
    </lineage>
</organism>
<feature type="chain" id="PRO_5045249431" description="Methanethiol oxidase" evidence="1">
    <location>
        <begin position="23"/>
        <end position="451"/>
    </location>
</feature>
<reference evidence="2" key="1">
    <citation type="submission" date="2022-11" db="EMBL/GenBank/DDBJ databases">
        <title>Alteromonas sp. nov., isolated from sea water of the Qingdao.</title>
        <authorList>
            <person name="Wang Q."/>
        </authorList>
    </citation>
    <scope>NUCLEOTIDE SEQUENCE</scope>
    <source>
        <strain evidence="2">ASW11-7</strain>
    </source>
</reference>
<dbReference type="EMBL" id="JAPFRD010000002">
    <property type="protein sequence ID" value="MCW8106942.1"/>
    <property type="molecule type" value="Genomic_DNA"/>
</dbReference>
<sequence>MNQIKLLTLISCFTFMLGCSKATDVAGTDTSANQPDTEFTAQIGDNEKTQGIVLLSGLPTLNTKDSIAILELDPESAKFGEILYEYELPEFDAPLHHLYYSPNGRLYATGLGTQCSLAEIALIRDATGAPTVSDVECLDTQGQVVGEDIMWHSVNGKEYMFVTFMGGTGLAQPDGGSVGVFNSQDNSVIKVIEARKSEVGENEPYIMFPHGISAYGDRMVVTSTIHPDLATGVGNALTIIDLNKMEPIENIVTEDAQPVGFPSSPVEVLFVRPSIVKNAQPAILVNTMFGFETWKVPYNESDKSFGVPEKLYDGATAGTGVPLELYGNEDELFISHAIPGIVKRYSLNSLPELVSSGEDIQAEPGAHHMIFYSSASGRKLIAIQNNLLNLGDAADNDPTDVDFIAKVNHHSLTVHDLQTGERLGEINFKDKFKKGIDNIEALFGSGFVHHH</sequence>
<accession>A0ABT3P2G1</accession>
<dbReference type="Proteomes" id="UP001142810">
    <property type="component" value="Unassembled WGS sequence"/>
</dbReference>
<evidence type="ECO:0008006" key="4">
    <source>
        <dbReference type="Google" id="ProtNLM"/>
    </source>
</evidence>